<feature type="domain" description="Tyr recombinase" evidence="5">
    <location>
        <begin position="184"/>
        <end position="382"/>
    </location>
</feature>
<comment type="caution">
    <text evidence="6">The sequence shown here is derived from an EMBL/GenBank/DDBJ whole genome shotgun (WGS) entry which is preliminary data.</text>
</comment>
<accession>A0ABU8X0F3</accession>
<dbReference type="Gene3D" id="1.10.150.130">
    <property type="match status" value="1"/>
</dbReference>
<dbReference type="Proteomes" id="UP001385892">
    <property type="component" value="Unassembled WGS sequence"/>
</dbReference>
<evidence type="ECO:0000256" key="1">
    <source>
        <dbReference type="ARBA" id="ARBA00022829"/>
    </source>
</evidence>
<dbReference type="CDD" id="cd00799">
    <property type="entry name" value="INT_Cre_C"/>
    <property type="match status" value="1"/>
</dbReference>
<dbReference type="SUPFAM" id="SSF56349">
    <property type="entry name" value="DNA breaking-rejoining enzymes"/>
    <property type="match status" value="1"/>
</dbReference>
<dbReference type="InterPro" id="IPR010998">
    <property type="entry name" value="Integrase_recombinase_N"/>
</dbReference>
<evidence type="ECO:0000256" key="3">
    <source>
        <dbReference type="ARBA" id="ARBA00023125"/>
    </source>
</evidence>
<sequence>MLEPARLTQTAEAAARALLREGESANTRASYASAMRYWCAWYAARYGQALALPVPVPVVIQFIVDHAARKADTVDDGSADDSDDVIDAAHAKSAARSAAKSKSTGNQKTGLVNELPPEIDQALVANGYKAKLGVPALNTLVHRVAVLSKAHQLAKESNPCGDALVRELLGRTRRAYAQRGARAHKQRALTKDPLQAVLATCDDTLRGKRDRALLLFAWASGGRRRSEVAGATFENLRRVNPHACAIAYVYTLGHSKTNQTGAERPEDVKPLVGSAALAMQAWLAASGIREGALFRRIRKGGHLGEPLAPAAVRDIVKERCALAGVEGDFSAHSLRAGFVTEAGRQAMSLPETMAMTGHHSVTTVMGYFRAESSLGSKASRMIDDE</sequence>
<name>A0ABU8X0F3_9BURK</name>
<dbReference type="InterPro" id="IPR013762">
    <property type="entry name" value="Integrase-like_cat_sf"/>
</dbReference>
<keyword evidence="7" id="KW-1185">Reference proteome</keyword>
<dbReference type="Gene3D" id="1.10.443.10">
    <property type="entry name" value="Intergrase catalytic core"/>
    <property type="match status" value="1"/>
</dbReference>
<dbReference type="Pfam" id="PF00589">
    <property type="entry name" value="Phage_integrase"/>
    <property type="match status" value="1"/>
</dbReference>
<dbReference type="InterPro" id="IPR002104">
    <property type="entry name" value="Integrase_catalytic"/>
</dbReference>
<evidence type="ECO:0000259" key="5">
    <source>
        <dbReference type="PROSITE" id="PS51898"/>
    </source>
</evidence>
<organism evidence="6 7">
    <name type="scientific">Variovorax rhizosphaerae</name>
    <dbReference type="NCBI Taxonomy" id="1836200"/>
    <lineage>
        <taxon>Bacteria</taxon>
        <taxon>Pseudomonadati</taxon>
        <taxon>Pseudomonadota</taxon>
        <taxon>Betaproteobacteria</taxon>
        <taxon>Burkholderiales</taxon>
        <taxon>Comamonadaceae</taxon>
        <taxon>Variovorax</taxon>
    </lineage>
</organism>
<dbReference type="InterPro" id="IPR050090">
    <property type="entry name" value="Tyrosine_recombinase_XerCD"/>
</dbReference>
<keyword evidence="3" id="KW-0238">DNA-binding</keyword>
<evidence type="ECO:0000313" key="6">
    <source>
        <dbReference type="EMBL" id="MEJ8852634.1"/>
    </source>
</evidence>
<evidence type="ECO:0000256" key="4">
    <source>
        <dbReference type="ARBA" id="ARBA00023172"/>
    </source>
</evidence>
<evidence type="ECO:0000256" key="2">
    <source>
        <dbReference type="ARBA" id="ARBA00022908"/>
    </source>
</evidence>
<proteinExistence type="predicted"/>
<dbReference type="SUPFAM" id="SSF47823">
    <property type="entry name" value="lambda integrase-like, N-terminal domain"/>
    <property type="match status" value="1"/>
</dbReference>
<evidence type="ECO:0000313" key="7">
    <source>
        <dbReference type="Proteomes" id="UP001385892"/>
    </source>
</evidence>
<keyword evidence="1" id="KW-0159">Chromosome partition</keyword>
<dbReference type="InterPro" id="IPR011010">
    <property type="entry name" value="DNA_brk_join_enz"/>
</dbReference>
<dbReference type="PANTHER" id="PTHR30349:SF81">
    <property type="entry name" value="TYROSINE RECOMBINASE XERC"/>
    <property type="match status" value="1"/>
</dbReference>
<dbReference type="EMBL" id="JBBKZT010000054">
    <property type="protein sequence ID" value="MEJ8852634.1"/>
    <property type="molecule type" value="Genomic_DNA"/>
</dbReference>
<dbReference type="PANTHER" id="PTHR30349">
    <property type="entry name" value="PHAGE INTEGRASE-RELATED"/>
    <property type="match status" value="1"/>
</dbReference>
<dbReference type="PROSITE" id="PS51898">
    <property type="entry name" value="TYR_RECOMBINASE"/>
    <property type="match status" value="1"/>
</dbReference>
<keyword evidence="4" id="KW-0233">DNA recombination</keyword>
<gene>
    <name evidence="6" type="ORF">WKW82_38930</name>
</gene>
<reference evidence="6 7" key="1">
    <citation type="submission" date="2024-03" db="EMBL/GenBank/DDBJ databases">
        <title>Novel species of the genus Variovorax.</title>
        <authorList>
            <person name="Liu Q."/>
            <person name="Xin Y.-H."/>
        </authorList>
    </citation>
    <scope>NUCLEOTIDE SEQUENCE [LARGE SCALE GENOMIC DNA]</scope>
    <source>
        <strain evidence="6 7">KACC 18900</strain>
    </source>
</reference>
<protein>
    <submittedName>
        <fullName evidence="6">Site-specific integrase</fullName>
    </submittedName>
</protein>
<keyword evidence="2" id="KW-0229">DNA integration</keyword>